<dbReference type="SUPFAM" id="SSF56112">
    <property type="entry name" value="Protein kinase-like (PK-like)"/>
    <property type="match status" value="1"/>
</dbReference>
<dbReference type="OrthoDB" id="1431934at2759"/>
<gene>
    <name evidence="13" type="ORF">KIPB_008494</name>
</gene>
<keyword evidence="14" id="KW-1185">Reference proteome</keyword>
<dbReference type="PANTHER" id="PTHR48013:SF9">
    <property type="entry name" value="DUAL SPECIFICITY MITOGEN-ACTIVATED PROTEIN KINASE KINASE 5"/>
    <property type="match status" value="1"/>
</dbReference>
<proteinExistence type="inferred from homology"/>
<dbReference type="AlphaFoldDB" id="A0A9K3D0P9"/>
<dbReference type="CDD" id="cd00180">
    <property type="entry name" value="PKc"/>
    <property type="match status" value="1"/>
</dbReference>
<evidence type="ECO:0000256" key="4">
    <source>
        <dbReference type="ARBA" id="ARBA00022840"/>
    </source>
</evidence>
<sequence length="1091" mass="120662">MRERQEVQEMQKRESHKIHKRQEREMLRIRALVHENEHLRAKVESLTLEVQTVRGELGLAKEHIKQLKRGHRFDSFTSSATDSARCVLESLRDQDKDSLSADLELLRVSLPARASLAKVVGPLSRFIHAHPISMLCHENVAPLLAEYTSLYNEYCQYPDCVDDRAALDSALRWGEILKAVDALLPVVPPADIASLSAAQRACVCAVVEYNAVLFEVYQQAEALLASRDALAACLSAAAGCTSGPTSTPALRAQADEMQRQLRFRVAEEADMRQILTELKVLPVVIEDRYDEVEEELDVVDARLARRNVSGRKRATLTAERDALLAEKTRMDEVTVQARQLVLRLQRHMFHPEAAEVLASNPLLHPLEGTRLSPFAKWCLNTPLQSFHPAEFVSVGRTTLLQGVHPVTGVPVVLKGYSLDDSDQVEHARREVSVFDTVRDVHIVPYLGLVLDSGVCYVVIEKYDCNLMDYLRHTPSLDTRRFVARQILLGMAALESHRVVHRDIKPQNVLIKHRGGRVTGVALTDFGISKNSQDYVTTLQRTSSGTMMFIDPESLQTLCFDALSDVYSFGRTMQVLFGDRGDDPMWLHGQDRFSCPSLSSFDVSLINRCLGPKANRLSAYHMAGLGLFATPLTTTGGDVAEAAQGRLQRLLAQVWSEMQRVRGDAEMVPCTVGSLIGHFTPPATPGVTGYCRVQVPDASGDGESPLRAMLSALQTPVLINGEQVPLLEPAGEGEFQLIPSIAACTMMEESMEDRDVDTADILRRHYAALGRFLGFQLLEGPLPHGLLGMAVLASMRGGINTLLSQEGAVSLVFAATFPQQRRTLLRMLETNTPVPFSTIPGAPHAEDRVLSEHNHGAFASLFETSYVRLMMMAGREIHRGYCSLHPEWAEATAALTLDQFLQVSVSMSPFSADQYIAAFAIESDTLSDAFREFVERQLELHSDTLLRLVLVFATGSPMLPQTPMTLVLAPDADRLALPSVHQCTTTITVPDSCLGRLDIALQDSCDAAGVSLGDGARSRQAAVDELNNELNRFRILSERRRTCPSCGVAVEKTEGCNHIECQCGRHWCWTCGFVTTSEAVVYRHMVEKHGGY</sequence>
<comment type="catalytic activity">
    <reaction evidence="7">
        <text>L-seryl-[protein] + ATP = O-phospho-L-seryl-[protein] + ADP + H(+)</text>
        <dbReference type="Rhea" id="RHEA:17989"/>
        <dbReference type="Rhea" id="RHEA-COMP:9863"/>
        <dbReference type="Rhea" id="RHEA-COMP:11604"/>
        <dbReference type="ChEBI" id="CHEBI:15378"/>
        <dbReference type="ChEBI" id="CHEBI:29999"/>
        <dbReference type="ChEBI" id="CHEBI:30616"/>
        <dbReference type="ChEBI" id="CHEBI:83421"/>
        <dbReference type="ChEBI" id="CHEBI:456216"/>
        <dbReference type="EC" id="2.7.12.2"/>
    </reaction>
</comment>
<dbReference type="InterPro" id="IPR000719">
    <property type="entry name" value="Prot_kinase_dom"/>
</dbReference>
<keyword evidence="2" id="KW-0547">Nucleotide-binding</keyword>
<protein>
    <recommendedName>
        <fullName evidence="6">mitogen-activated protein kinase kinase</fullName>
        <ecNumber evidence="6">2.7.12.2</ecNumber>
    </recommendedName>
</protein>
<evidence type="ECO:0000256" key="5">
    <source>
        <dbReference type="ARBA" id="ARBA00038035"/>
    </source>
</evidence>
<accession>A0A9K3D0P9</accession>
<comment type="similarity">
    <text evidence="5">Belongs to the protein kinase superfamily. STE Ser/Thr protein kinase family. MAP kinase kinase subfamily.</text>
</comment>
<evidence type="ECO:0000256" key="11">
    <source>
        <dbReference type="SAM" id="MobiDB-lite"/>
    </source>
</evidence>
<dbReference type="Gene3D" id="1.20.120.1750">
    <property type="match status" value="1"/>
</dbReference>
<dbReference type="PROSITE" id="PS50011">
    <property type="entry name" value="PROTEIN_KINASE_DOM"/>
    <property type="match status" value="1"/>
</dbReference>
<keyword evidence="10" id="KW-0175">Coiled coil</keyword>
<evidence type="ECO:0000256" key="7">
    <source>
        <dbReference type="ARBA" id="ARBA00049014"/>
    </source>
</evidence>
<dbReference type="InterPro" id="IPR011009">
    <property type="entry name" value="Kinase-like_dom_sf"/>
</dbReference>
<feature type="coiled-coil region" evidence="10">
    <location>
        <begin position="29"/>
        <end position="56"/>
    </location>
</feature>
<dbReference type="PANTHER" id="PTHR48013">
    <property type="entry name" value="DUAL SPECIFICITY MITOGEN-ACTIVATED PROTEIN KINASE KINASE 5-RELATED"/>
    <property type="match status" value="1"/>
</dbReference>
<feature type="region of interest" description="Disordered" evidence="11">
    <location>
        <begin position="1"/>
        <end position="20"/>
    </location>
</feature>
<dbReference type="InterPro" id="IPR008271">
    <property type="entry name" value="Ser/Thr_kinase_AS"/>
</dbReference>
<evidence type="ECO:0000313" key="14">
    <source>
        <dbReference type="Proteomes" id="UP000265618"/>
    </source>
</evidence>
<dbReference type="GO" id="GO:0004842">
    <property type="term" value="F:ubiquitin-protein transferase activity"/>
    <property type="evidence" value="ECO:0007669"/>
    <property type="project" value="InterPro"/>
</dbReference>
<evidence type="ECO:0000256" key="8">
    <source>
        <dbReference type="ARBA" id="ARBA00049299"/>
    </source>
</evidence>
<comment type="catalytic activity">
    <reaction evidence="8">
        <text>L-threonyl-[protein] + ATP = O-phospho-L-threonyl-[protein] + ADP + H(+)</text>
        <dbReference type="Rhea" id="RHEA:46608"/>
        <dbReference type="Rhea" id="RHEA-COMP:11060"/>
        <dbReference type="Rhea" id="RHEA-COMP:11605"/>
        <dbReference type="ChEBI" id="CHEBI:15378"/>
        <dbReference type="ChEBI" id="CHEBI:30013"/>
        <dbReference type="ChEBI" id="CHEBI:30616"/>
        <dbReference type="ChEBI" id="CHEBI:61977"/>
        <dbReference type="ChEBI" id="CHEBI:456216"/>
        <dbReference type="EC" id="2.7.12.2"/>
    </reaction>
</comment>
<name>A0A9K3D0P9_9EUKA</name>
<keyword evidence="1" id="KW-0808">Transferase</keyword>
<dbReference type="Pfam" id="PF00069">
    <property type="entry name" value="Pkinase"/>
    <property type="match status" value="1"/>
</dbReference>
<evidence type="ECO:0000259" key="12">
    <source>
        <dbReference type="PROSITE" id="PS50011"/>
    </source>
</evidence>
<evidence type="ECO:0000256" key="3">
    <source>
        <dbReference type="ARBA" id="ARBA00022777"/>
    </source>
</evidence>
<keyword evidence="3" id="KW-0418">Kinase</keyword>
<evidence type="ECO:0000256" key="10">
    <source>
        <dbReference type="SAM" id="Coils"/>
    </source>
</evidence>
<evidence type="ECO:0000256" key="6">
    <source>
        <dbReference type="ARBA" id="ARBA00038999"/>
    </source>
</evidence>
<evidence type="ECO:0000313" key="13">
    <source>
        <dbReference type="EMBL" id="GIQ86611.1"/>
    </source>
</evidence>
<keyword evidence="4" id="KW-0067">ATP-binding</keyword>
<dbReference type="GO" id="GO:0005524">
    <property type="term" value="F:ATP binding"/>
    <property type="evidence" value="ECO:0007669"/>
    <property type="project" value="UniProtKB-KW"/>
</dbReference>
<evidence type="ECO:0000256" key="2">
    <source>
        <dbReference type="ARBA" id="ARBA00022741"/>
    </source>
</evidence>
<feature type="compositionally biased region" description="Basic and acidic residues" evidence="11">
    <location>
        <begin position="1"/>
        <end position="13"/>
    </location>
</feature>
<dbReference type="Proteomes" id="UP000265618">
    <property type="component" value="Unassembled WGS sequence"/>
</dbReference>
<evidence type="ECO:0000256" key="9">
    <source>
        <dbReference type="ARBA" id="ARBA00051693"/>
    </source>
</evidence>
<evidence type="ECO:0000256" key="1">
    <source>
        <dbReference type="ARBA" id="ARBA00022679"/>
    </source>
</evidence>
<dbReference type="InterPro" id="IPR035983">
    <property type="entry name" value="Hect_E3_ubiquitin_ligase"/>
</dbReference>
<dbReference type="EC" id="2.7.12.2" evidence="6"/>
<dbReference type="SMART" id="SM00220">
    <property type="entry name" value="S_TKc"/>
    <property type="match status" value="1"/>
</dbReference>
<comment type="catalytic activity">
    <reaction evidence="9">
        <text>L-tyrosyl-[protein] + ATP = O-phospho-L-tyrosyl-[protein] + ADP + H(+)</text>
        <dbReference type="Rhea" id="RHEA:10596"/>
        <dbReference type="Rhea" id="RHEA-COMP:10136"/>
        <dbReference type="Rhea" id="RHEA-COMP:20101"/>
        <dbReference type="ChEBI" id="CHEBI:15378"/>
        <dbReference type="ChEBI" id="CHEBI:30616"/>
        <dbReference type="ChEBI" id="CHEBI:46858"/>
        <dbReference type="ChEBI" id="CHEBI:61978"/>
        <dbReference type="ChEBI" id="CHEBI:456216"/>
        <dbReference type="EC" id="2.7.12.2"/>
    </reaction>
</comment>
<dbReference type="GO" id="GO:0004708">
    <property type="term" value="F:MAP kinase kinase activity"/>
    <property type="evidence" value="ECO:0007669"/>
    <property type="project" value="UniProtKB-EC"/>
</dbReference>
<dbReference type="Gene3D" id="1.10.510.10">
    <property type="entry name" value="Transferase(Phosphotransferase) domain 1"/>
    <property type="match status" value="1"/>
</dbReference>
<dbReference type="SUPFAM" id="SSF57850">
    <property type="entry name" value="RING/U-box"/>
    <property type="match status" value="1"/>
</dbReference>
<dbReference type="EMBL" id="BDIP01002648">
    <property type="protein sequence ID" value="GIQ86611.1"/>
    <property type="molecule type" value="Genomic_DNA"/>
</dbReference>
<dbReference type="SUPFAM" id="SSF56204">
    <property type="entry name" value="Hect, E3 ligase catalytic domain"/>
    <property type="match status" value="1"/>
</dbReference>
<feature type="domain" description="Protein kinase" evidence="12">
    <location>
        <begin position="386"/>
        <end position="675"/>
    </location>
</feature>
<organism evidence="13 14">
    <name type="scientific">Kipferlia bialata</name>
    <dbReference type="NCBI Taxonomy" id="797122"/>
    <lineage>
        <taxon>Eukaryota</taxon>
        <taxon>Metamonada</taxon>
        <taxon>Carpediemonas-like organisms</taxon>
        <taxon>Kipferlia</taxon>
    </lineage>
</organism>
<comment type="caution">
    <text evidence="13">The sequence shown here is derived from an EMBL/GenBank/DDBJ whole genome shotgun (WGS) entry which is preliminary data.</text>
</comment>
<reference evidence="13 14" key="1">
    <citation type="journal article" date="2018" name="PLoS ONE">
        <title>The draft genome of Kipferlia bialata reveals reductive genome evolution in fornicate parasites.</title>
        <authorList>
            <person name="Tanifuji G."/>
            <person name="Takabayashi S."/>
            <person name="Kume K."/>
            <person name="Takagi M."/>
            <person name="Nakayama T."/>
            <person name="Kamikawa R."/>
            <person name="Inagaki Y."/>
            <person name="Hashimoto T."/>
        </authorList>
    </citation>
    <scope>NUCLEOTIDE SEQUENCE [LARGE SCALE GENOMIC DNA]</scope>
    <source>
        <strain evidence="13">NY0173</strain>
    </source>
</reference>
<dbReference type="Pfam" id="PF26200">
    <property type="entry name" value="Rcat_RNF216"/>
    <property type="match status" value="1"/>
</dbReference>
<dbReference type="PROSITE" id="PS00108">
    <property type="entry name" value="PROTEIN_KINASE_ST"/>
    <property type="match status" value="1"/>
</dbReference>